<feature type="chain" id="PRO_5046959996" evidence="1">
    <location>
        <begin position="20"/>
        <end position="200"/>
    </location>
</feature>
<reference evidence="2 3" key="1">
    <citation type="submission" date="2023-10" db="EMBL/GenBank/DDBJ databases">
        <title>Two novel species belonging to the OM43/NOR5 clade.</title>
        <authorList>
            <person name="Park M."/>
        </authorList>
    </citation>
    <scope>NUCLEOTIDE SEQUENCE [LARGE SCALE GENOMIC DNA]</scope>
    <source>
        <strain evidence="2 3">IMCC45268</strain>
    </source>
</reference>
<dbReference type="Gene3D" id="3.90.930.1">
    <property type="match status" value="1"/>
</dbReference>
<dbReference type="InterPro" id="IPR011652">
    <property type="entry name" value="MORN_2"/>
</dbReference>
<evidence type="ECO:0000313" key="3">
    <source>
        <dbReference type="Proteomes" id="UP001626549"/>
    </source>
</evidence>
<dbReference type="SUPFAM" id="SSF82185">
    <property type="entry name" value="Histone H3 K4-specific methyltransferase SET7/9 N-terminal domain"/>
    <property type="match status" value="1"/>
</dbReference>
<dbReference type="EMBL" id="CP136865">
    <property type="protein sequence ID" value="WOJ98212.1"/>
    <property type="molecule type" value="Genomic_DNA"/>
</dbReference>
<gene>
    <name evidence="2" type="ORF">R0137_06500</name>
</gene>
<organism evidence="2 3">
    <name type="scientific">Congregibacter brevis</name>
    <dbReference type="NCBI Taxonomy" id="3081201"/>
    <lineage>
        <taxon>Bacteria</taxon>
        <taxon>Pseudomonadati</taxon>
        <taxon>Pseudomonadota</taxon>
        <taxon>Gammaproteobacteria</taxon>
        <taxon>Cellvibrionales</taxon>
        <taxon>Halieaceae</taxon>
        <taxon>Congregibacter</taxon>
    </lineage>
</organism>
<sequence length="200" mass="22673">MKASTMWAYGLTMFFLVVAATLAPAFVDDEQTNRLVVDKSLVSIERSTGNRMYQGSIFSGDAVTYHPSGQLATLEQFEDGRWHGRSSRWFESGALSQESFYDRETPTGTHRSWWPNGKLKSQSQYVNGKLDGALLKWYESGEIFKKLNYRDGRTAGLQQAWRENGALFANHEFRNGRVFGLNNSNMCSGLKDEKIAVDYL</sequence>
<protein>
    <submittedName>
        <fullName evidence="2">Toxin-antitoxin system YwqK family antitoxin</fullName>
    </submittedName>
</protein>
<dbReference type="Pfam" id="PF07661">
    <property type="entry name" value="MORN_2"/>
    <property type="match status" value="2"/>
</dbReference>
<keyword evidence="3" id="KW-1185">Reference proteome</keyword>
<evidence type="ECO:0000256" key="1">
    <source>
        <dbReference type="SAM" id="SignalP"/>
    </source>
</evidence>
<dbReference type="Proteomes" id="UP001626549">
    <property type="component" value="Chromosome"/>
</dbReference>
<proteinExistence type="predicted"/>
<accession>A0ABZ0IF97</accession>
<evidence type="ECO:0000313" key="2">
    <source>
        <dbReference type="EMBL" id="WOJ98212.1"/>
    </source>
</evidence>
<dbReference type="RefSeq" id="WP_407329471.1">
    <property type="nucleotide sequence ID" value="NZ_CP136865.1"/>
</dbReference>
<feature type="signal peptide" evidence="1">
    <location>
        <begin position="1"/>
        <end position="19"/>
    </location>
</feature>
<name>A0ABZ0IF97_9GAMM</name>
<keyword evidence="1" id="KW-0732">Signal</keyword>